<reference evidence="1" key="1">
    <citation type="submission" date="2018-05" db="EMBL/GenBank/DDBJ databases">
        <title>Draft genome of Mucuna pruriens seed.</title>
        <authorList>
            <person name="Nnadi N.E."/>
            <person name="Vos R."/>
            <person name="Hasami M.H."/>
            <person name="Devisetty U.K."/>
            <person name="Aguiy J.C."/>
        </authorList>
    </citation>
    <scope>NUCLEOTIDE SEQUENCE [LARGE SCALE GENOMIC DNA]</scope>
    <source>
        <strain evidence="1">JCA_2017</strain>
    </source>
</reference>
<dbReference type="OrthoDB" id="1707020at2759"/>
<evidence type="ECO:0000313" key="2">
    <source>
        <dbReference type="Proteomes" id="UP000257109"/>
    </source>
</evidence>
<name>A0A371EB04_MUCPR</name>
<sequence>MYEAKKWQKGVPSFRLEPLFRRRISKIYHAFELSRHPHGVASVPEMLLSSLSIGRIFLDGEVLREWYLHVPRNLDILDNTTHDEQNRVKAHVNNDIQRINKNEEDSMNVEFDRAEDERSNINDYGKAC</sequence>
<dbReference type="EMBL" id="QJKJ01015030">
    <property type="protein sequence ID" value="RDX63206.1"/>
    <property type="molecule type" value="Genomic_DNA"/>
</dbReference>
<dbReference type="AlphaFoldDB" id="A0A371EB04"/>
<comment type="caution">
    <text evidence="1">The sequence shown here is derived from an EMBL/GenBank/DDBJ whole genome shotgun (WGS) entry which is preliminary data.</text>
</comment>
<proteinExistence type="predicted"/>
<dbReference type="STRING" id="157652.A0A371EB04"/>
<evidence type="ECO:0000313" key="1">
    <source>
        <dbReference type="EMBL" id="RDX63206.1"/>
    </source>
</evidence>
<protein>
    <submittedName>
        <fullName evidence="1">Protein PHOX4</fullName>
    </submittedName>
</protein>
<feature type="non-terminal residue" evidence="1">
    <location>
        <position position="128"/>
    </location>
</feature>
<dbReference type="Proteomes" id="UP000257109">
    <property type="component" value="Unassembled WGS sequence"/>
</dbReference>
<organism evidence="1 2">
    <name type="scientific">Mucuna pruriens</name>
    <name type="common">Velvet bean</name>
    <name type="synonym">Dolichos pruriens</name>
    <dbReference type="NCBI Taxonomy" id="157652"/>
    <lineage>
        <taxon>Eukaryota</taxon>
        <taxon>Viridiplantae</taxon>
        <taxon>Streptophyta</taxon>
        <taxon>Embryophyta</taxon>
        <taxon>Tracheophyta</taxon>
        <taxon>Spermatophyta</taxon>
        <taxon>Magnoliopsida</taxon>
        <taxon>eudicotyledons</taxon>
        <taxon>Gunneridae</taxon>
        <taxon>Pentapetalae</taxon>
        <taxon>rosids</taxon>
        <taxon>fabids</taxon>
        <taxon>Fabales</taxon>
        <taxon>Fabaceae</taxon>
        <taxon>Papilionoideae</taxon>
        <taxon>50 kb inversion clade</taxon>
        <taxon>NPAAA clade</taxon>
        <taxon>indigoferoid/millettioid clade</taxon>
        <taxon>Phaseoleae</taxon>
        <taxon>Mucuna</taxon>
    </lineage>
</organism>
<accession>A0A371EB04</accession>
<gene>
    <name evidence="1" type="primary">PHOX4</name>
    <name evidence="1" type="ORF">CR513_58393</name>
</gene>
<keyword evidence="2" id="KW-1185">Reference proteome</keyword>